<dbReference type="GO" id="GO:0008270">
    <property type="term" value="F:zinc ion binding"/>
    <property type="evidence" value="ECO:0000318"/>
    <property type="project" value="GO_Central"/>
</dbReference>
<keyword evidence="9" id="KW-0238">DNA-binding</keyword>
<dbReference type="Pfam" id="PF01475">
    <property type="entry name" value="FUR"/>
    <property type="match status" value="1"/>
</dbReference>
<keyword evidence="10" id="KW-0804">Transcription</keyword>
<dbReference type="STRING" id="224911.AAV28_02965"/>
<dbReference type="PATRIC" id="fig|224911.5.peg.1261"/>
<dbReference type="InterPro" id="IPR002481">
    <property type="entry name" value="FUR"/>
</dbReference>
<gene>
    <name evidence="11" type="ordered locus">blr1216</name>
</gene>
<evidence type="ECO:0000256" key="7">
    <source>
        <dbReference type="ARBA" id="ARBA00022833"/>
    </source>
</evidence>
<dbReference type="InParanoid" id="Q89V42"/>
<evidence type="ECO:0000256" key="3">
    <source>
        <dbReference type="ARBA" id="ARBA00020910"/>
    </source>
</evidence>
<sequence>MLEGADIELVGIIRARPLPCREPAWTCEPHRYRCIVTGNRPGRLAIGQRRPLPDLIRIKAKPPLLRSNGNWPDAALRALVLSAVRRSMDMQATNTPARDDSGPDVALPEPDQGVQRCLQLLVDAGLRPTRQRLALGQLLFLRSHRHVTAEGLYEEALAANAYLSLATVYNTLNQFTEAGLLRRIAADGIKSFFDTDTSVHPHFYLEGEDVLVDVADGLAFTRIPEALPGHEIARLDVIVHLRRKRV</sequence>
<evidence type="ECO:0000256" key="9">
    <source>
        <dbReference type="ARBA" id="ARBA00023125"/>
    </source>
</evidence>
<dbReference type="GO" id="GO:0005737">
    <property type="term" value="C:cytoplasm"/>
    <property type="evidence" value="ECO:0007669"/>
    <property type="project" value="UniProtKB-SubCell"/>
</dbReference>
<dbReference type="OrthoDB" id="9800477at2"/>
<dbReference type="GO" id="GO:1900376">
    <property type="term" value="P:regulation of secondary metabolite biosynthetic process"/>
    <property type="evidence" value="ECO:0000318"/>
    <property type="project" value="GO_Central"/>
</dbReference>
<dbReference type="EMBL" id="BA000040">
    <property type="protein sequence ID" value="BAC46481.1"/>
    <property type="molecule type" value="Genomic_DNA"/>
</dbReference>
<evidence type="ECO:0000313" key="12">
    <source>
        <dbReference type="Proteomes" id="UP000002526"/>
    </source>
</evidence>
<dbReference type="PANTHER" id="PTHR33202">
    <property type="entry name" value="ZINC UPTAKE REGULATION PROTEIN"/>
    <property type="match status" value="1"/>
</dbReference>
<dbReference type="FunFam" id="1.10.10.10:FF:000007">
    <property type="entry name" value="Ferric uptake regulation protein"/>
    <property type="match status" value="1"/>
</dbReference>
<proteinExistence type="inferred from homology"/>
<dbReference type="HOGENOM" id="CLU_1127379_0_0_5"/>
<dbReference type="NCBIfam" id="NF045678">
    <property type="entry name" value="TransRegIrrA"/>
    <property type="match status" value="1"/>
</dbReference>
<dbReference type="GO" id="GO:0000976">
    <property type="term" value="F:transcription cis-regulatory region binding"/>
    <property type="evidence" value="ECO:0000318"/>
    <property type="project" value="GO_Central"/>
</dbReference>
<dbReference type="Proteomes" id="UP000002526">
    <property type="component" value="Chromosome"/>
</dbReference>
<evidence type="ECO:0000256" key="5">
    <source>
        <dbReference type="ARBA" id="ARBA00022491"/>
    </source>
</evidence>
<evidence type="ECO:0000256" key="6">
    <source>
        <dbReference type="ARBA" id="ARBA00022723"/>
    </source>
</evidence>
<dbReference type="CDD" id="cd07153">
    <property type="entry name" value="Fur_like"/>
    <property type="match status" value="1"/>
</dbReference>
<accession>Q89V42</accession>
<dbReference type="InterPro" id="IPR036388">
    <property type="entry name" value="WH-like_DNA-bd_sf"/>
</dbReference>
<evidence type="ECO:0000313" key="11">
    <source>
        <dbReference type="EMBL" id="BAC46481.1"/>
    </source>
</evidence>
<dbReference type="Gene3D" id="1.10.10.10">
    <property type="entry name" value="Winged helix-like DNA-binding domain superfamily/Winged helix DNA-binding domain"/>
    <property type="match status" value="1"/>
</dbReference>
<keyword evidence="4" id="KW-0963">Cytoplasm</keyword>
<evidence type="ECO:0000256" key="4">
    <source>
        <dbReference type="ARBA" id="ARBA00022490"/>
    </source>
</evidence>
<dbReference type="NCBIfam" id="NF045677">
    <property type="entry name" value="FeRespRegIrr"/>
    <property type="match status" value="1"/>
</dbReference>
<dbReference type="InterPro" id="IPR036390">
    <property type="entry name" value="WH_DNA-bd_sf"/>
</dbReference>
<keyword evidence="12" id="KW-1185">Reference proteome</keyword>
<dbReference type="GO" id="GO:0045892">
    <property type="term" value="P:negative regulation of DNA-templated transcription"/>
    <property type="evidence" value="ECO:0000318"/>
    <property type="project" value="GO_Central"/>
</dbReference>
<keyword evidence="6" id="KW-0479">Metal-binding</keyword>
<keyword evidence="8" id="KW-0805">Transcription regulation</keyword>
<organism evidence="11 12">
    <name type="scientific">Bradyrhizobium diazoefficiens (strain JCM 10833 / BCRC 13528 / IAM 13628 / NBRC 14792 / USDA 110)</name>
    <dbReference type="NCBI Taxonomy" id="224911"/>
    <lineage>
        <taxon>Bacteria</taxon>
        <taxon>Pseudomonadati</taxon>
        <taxon>Pseudomonadota</taxon>
        <taxon>Alphaproteobacteria</taxon>
        <taxon>Hyphomicrobiales</taxon>
        <taxon>Nitrobacteraceae</taxon>
        <taxon>Bradyrhizobium</taxon>
    </lineage>
</organism>
<dbReference type="PANTHER" id="PTHR33202:SF7">
    <property type="entry name" value="FERRIC UPTAKE REGULATION PROTEIN"/>
    <property type="match status" value="1"/>
</dbReference>
<dbReference type="AlphaFoldDB" id="Q89V42"/>
<keyword evidence="7" id="KW-0862">Zinc</keyword>
<keyword evidence="5" id="KW-0678">Repressor</keyword>
<evidence type="ECO:0000256" key="8">
    <source>
        <dbReference type="ARBA" id="ARBA00023015"/>
    </source>
</evidence>
<evidence type="ECO:0000256" key="2">
    <source>
        <dbReference type="ARBA" id="ARBA00007957"/>
    </source>
</evidence>
<dbReference type="EnsemblBacteria" id="BAC46481">
    <property type="protein sequence ID" value="BAC46481"/>
    <property type="gene ID" value="BAC46481"/>
</dbReference>
<comment type="subcellular location">
    <subcellularLocation>
        <location evidence="1">Cytoplasm</location>
    </subcellularLocation>
</comment>
<reference evidence="12" key="1">
    <citation type="journal article" date="2002" name="DNA Res.">
        <title>Complete genomic sequence of nitrogen-fixing symbiotic bacterium Bradyrhizobium japonicum USDA110.</title>
        <authorList>
            <person name="Kaneko T."/>
            <person name="Nakamura Y."/>
            <person name="Sato S."/>
            <person name="Minamisawa K."/>
            <person name="Uchiumi T."/>
            <person name="Sasamoto S."/>
            <person name="Watanabe A."/>
            <person name="Idesawa K."/>
            <person name="Iriguchi M."/>
            <person name="Kawashima K."/>
            <person name="Kohara M."/>
            <person name="Matsumoto M."/>
            <person name="Shimpo S."/>
            <person name="Tsuruoka H."/>
            <person name="Wada T."/>
            <person name="Yamada M."/>
            <person name="Tabata S."/>
        </authorList>
    </citation>
    <scope>NUCLEOTIDE SEQUENCE [LARGE SCALE GENOMIC DNA]</scope>
    <source>
        <strain evidence="12">JCM 10833 / BCRC 13528 / IAM 13628 / NBRC 14792 / USDA 110</strain>
    </source>
</reference>
<dbReference type="PhylomeDB" id="Q89V42"/>
<evidence type="ECO:0000256" key="10">
    <source>
        <dbReference type="ARBA" id="ARBA00023163"/>
    </source>
</evidence>
<dbReference type="eggNOG" id="COG0735">
    <property type="taxonomic scope" value="Bacteria"/>
</dbReference>
<dbReference type="GO" id="GO:0003700">
    <property type="term" value="F:DNA-binding transcription factor activity"/>
    <property type="evidence" value="ECO:0000318"/>
    <property type="project" value="GO_Central"/>
</dbReference>
<protein>
    <recommendedName>
        <fullName evidence="3">Ferric uptake regulation protein</fullName>
    </recommendedName>
</protein>
<name>Q89V42_BRADU</name>
<comment type="similarity">
    <text evidence="2">Belongs to the Fur family.</text>
</comment>
<dbReference type="SUPFAM" id="SSF46785">
    <property type="entry name" value="Winged helix' DNA-binding domain"/>
    <property type="match status" value="1"/>
</dbReference>
<evidence type="ECO:0000256" key="1">
    <source>
        <dbReference type="ARBA" id="ARBA00004496"/>
    </source>
</evidence>
<dbReference type="KEGG" id="bja:blr1216"/>